<dbReference type="EMBL" id="FQZG01000033">
    <property type="protein sequence ID" value="SHJ23362.1"/>
    <property type="molecule type" value="Genomic_DNA"/>
</dbReference>
<evidence type="ECO:0000313" key="1">
    <source>
        <dbReference type="EMBL" id="SHJ23362.1"/>
    </source>
</evidence>
<proteinExistence type="predicted"/>
<gene>
    <name evidence="1" type="ORF">SAMN02745244_02022</name>
</gene>
<dbReference type="RefSeq" id="WP_175558297.1">
    <property type="nucleotide sequence ID" value="NZ_FQZG01000033.1"/>
</dbReference>
<evidence type="ECO:0000313" key="2">
    <source>
        <dbReference type="Proteomes" id="UP000184512"/>
    </source>
</evidence>
<organism evidence="1 2">
    <name type="scientific">Tessaracoccus bendigoensis DSM 12906</name>
    <dbReference type="NCBI Taxonomy" id="1123357"/>
    <lineage>
        <taxon>Bacteria</taxon>
        <taxon>Bacillati</taxon>
        <taxon>Actinomycetota</taxon>
        <taxon>Actinomycetes</taxon>
        <taxon>Propionibacteriales</taxon>
        <taxon>Propionibacteriaceae</taxon>
        <taxon>Tessaracoccus</taxon>
    </lineage>
</organism>
<dbReference type="AlphaFoldDB" id="A0A1M6HMF2"/>
<protein>
    <submittedName>
        <fullName evidence="1">Uncharacterized protein</fullName>
    </submittedName>
</protein>
<name>A0A1M6HMF2_9ACTN</name>
<sequence>MTEPVLSLPDVPLIIEDLLVRAKQLADAGARREAIEEILDQVAALRDGLDS</sequence>
<dbReference type="Proteomes" id="UP000184512">
    <property type="component" value="Unassembled WGS sequence"/>
</dbReference>
<reference evidence="1 2" key="1">
    <citation type="submission" date="2016-11" db="EMBL/GenBank/DDBJ databases">
        <authorList>
            <person name="Jaros S."/>
            <person name="Januszkiewicz K."/>
            <person name="Wedrychowicz H."/>
        </authorList>
    </citation>
    <scope>NUCLEOTIDE SEQUENCE [LARGE SCALE GENOMIC DNA]</scope>
    <source>
        <strain evidence="1 2">DSM 12906</strain>
    </source>
</reference>
<accession>A0A1M6HMF2</accession>
<keyword evidence="2" id="KW-1185">Reference proteome</keyword>